<accession>B9TMY8</accession>
<evidence type="ECO:0000256" key="1">
    <source>
        <dbReference type="ARBA" id="ARBA00002347"/>
    </source>
</evidence>
<dbReference type="SUPFAM" id="SSF46626">
    <property type="entry name" value="Cytochrome c"/>
    <property type="match status" value="1"/>
</dbReference>
<feature type="non-terminal residue" evidence="14">
    <location>
        <position position="1"/>
    </location>
</feature>
<dbReference type="AlphaFoldDB" id="B9TMY8"/>
<evidence type="ECO:0000256" key="10">
    <source>
        <dbReference type="ARBA" id="ARBA00033211"/>
    </source>
</evidence>
<comment type="function">
    <text evidence="1">Functions as an electron carrier between membrane-bound cytochrome b6-f and photosystem I in oxygenic photosynthesis.</text>
</comment>
<feature type="region of interest" description="Disordered" evidence="12">
    <location>
        <begin position="1"/>
        <end position="34"/>
    </location>
</feature>
<reference evidence="15" key="1">
    <citation type="journal article" date="2010" name="Nat. Biotechnol.">
        <title>Draft genome sequence of the oilseed species Ricinus communis.</title>
        <authorList>
            <person name="Chan A.P."/>
            <person name="Crabtree J."/>
            <person name="Zhao Q."/>
            <person name="Lorenzi H."/>
            <person name="Orvis J."/>
            <person name="Puiu D."/>
            <person name="Melake-Berhan A."/>
            <person name="Jones K.M."/>
            <person name="Redman J."/>
            <person name="Chen G."/>
            <person name="Cahoon E.B."/>
            <person name="Gedil M."/>
            <person name="Stanke M."/>
            <person name="Haas B.J."/>
            <person name="Wortman J.R."/>
            <person name="Fraser-Liggett C.M."/>
            <person name="Ravel J."/>
            <person name="Rabinowicz P.D."/>
        </authorList>
    </citation>
    <scope>NUCLEOTIDE SEQUENCE [LARGE SCALE GENOMIC DNA]</scope>
    <source>
        <strain evidence="15">cv. Hale</strain>
    </source>
</reference>
<dbReference type="InterPro" id="IPR051459">
    <property type="entry name" value="Cytochrome_c-type_DH"/>
</dbReference>
<evidence type="ECO:0000256" key="8">
    <source>
        <dbReference type="ARBA" id="ARBA00030448"/>
    </source>
</evidence>
<evidence type="ECO:0000256" key="3">
    <source>
        <dbReference type="ARBA" id="ARBA00022448"/>
    </source>
</evidence>
<evidence type="ECO:0000256" key="7">
    <source>
        <dbReference type="ARBA" id="ARBA00023004"/>
    </source>
</evidence>
<keyword evidence="15" id="KW-1185">Reference proteome</keyword>
<evidence type="ECO:0000313" key="14">
    <source>
        <dbReference type="EMBL" id="EEF22775.1"/>
    </source>
</evidence>
<protein>
    <recommendedName>
        <fullName evidence="10">Cytochrome c-553</fullName>
    </recommendedName>
    <alternativeName>
        <fullName evidence="9">Cytochrome c553</fullName>
    </alternativeName>
    <alternativeName>
        <fullName evidence="8">Soluble cytochrome f</fullName>
    </alternativeName>
</protein>
<evidence type="ECO:0000256" key="4">
    <source>
        <dbReference type="ARBA" id="ARBA00022617"/>
    </source>
</evidence>
<dbReference type="Gene3D" id="1.10.760.10">
    <property type="entry name" value="Cytochrome c-like domain"/>
    <property type="match status" value="1"/>
</dbReference>
<gene>
    <name evidence="14" type="ORF">RCOM_2125620</name>
</gene>
<name>B9TMY8_RICCO</name>
<keyword evidence="5 11" id="KW-0479">Metal-binding</keyword>
<dbReference type="GO" id="GO:0009543">
    <property type="term" value="C:chloroplast thylakoid lumen"/>
    <property type="evidence" value="ECO:0007669"/>
    <property type="project" value="UniProtKB-SubCell"/>
</dbReference>
<dbReference type="PRINTS" id="PR00605">
    <property type="entry name" value="CYTCHROMECIC"/>
</dbReference>
<dbReference type="GO" id="GO:0020037">
    <property type="term" value="F:heme binding"/>
    <property type="evidence" value="ECO:0007669"/>
    <property type="project" value="InterPro"/>
</dbReference>
<sequence length="212" mass="21609">PRPLGAGLLRPLDRRDPQRALPDPGGHGPAHRAGRRARLVCRLLDGGRPALVAGRHHPPAQARPGGLNMTRPVLVAVSALFAVLACAIPAVAQAPAGGDTGGGVVRVQKPITGQQVYEAVCQACHMADAKGGTGAGTIPALAGNPKLAAAPYVSMVVVRGQGGMPPFAGTLDDDQIAQVVTYVRTHFGNAYAKPVTAADVAKVPHPDRSGGH</sequence>
<organism evidence="14 15">
    <name type="scientific">Ricinus communis</name>
    <name type="common">Castor bean</name>
    <dbReference type="NCBI Taxonomy" id="3988"/>
    <lineage>
        <taxon>Eukaryota</taxon>
        <taxon>Viridiplantae</taxon>
        <taxon>Streptophyta</taxon>
        <taxon>Embryophyta</taxon>
        <taxon>Tracheophyta</taxon>
        <taxon>Spermatophyta</taxon>
        <taxon>Magnoliopsida</taxon>
        <taxon>eudicotyledons</taxon>
        <taxon>Gunneridae</taxon>
        <taxon>Pentapetalae</taxon>
        <taxon>rosids</taxon>
        <taxon>fabids</taxon>
        <taxon>Malpighiales</taxon>
        <taxon>Euphorbiaceae</taxon>
        <taxon>Acalyphoideae</taxon>
        <taxon>Acalypheae</taxon>
        <taxon>Ricinus</taxon>
    </lineage>
</organism>
<dbReference type="PANTHER" id="PTHR35008">
    <property type="entry name" value="BLL4482 PROTEIN-RELATED"/>
    <property type="match status" value="1"/>
</dbReference>
<keyword evidence="6" id="KW-0249">Electron transport</keyword>
<proteinExistence type="predicted"/>
<feature type="domain" description="Cytochrome c" evidence="13">
    <location>
        <begin position="108"/>
        <end position="187"/>
    </location>
</feature>
<dbReference type="Proteomes" id="UP000008311">
    <property type="component" value="Unassembled WGS sequence"/>
</dbReference>
<dbReference type="GO" id="GO:0005506">
    <property type="term" value="F:iron ion binding"/>
    <property type="evidence" value="ECO:0007669"/>
    <property type="project" value="InterPro"/>
</dbReference>
<keyword evidence="3" id="KW-0813">Transport</keyword>
<dbReference type="PROSITE" id="PS51007">
    <property type="entry name" value="CYTC"/>
    <property type="match status" value="1"/>
</dbReference>
<dbReference type="InterPro" id="IPR008168">
    <property type="entry name" value="Cyt_C_IC"/>
</dbReference>
<dbReference type="GO" id="GO:0009055">
    <property type="term" value="F:electron transfer activity"/>
    <property type="evidence" value="ECO:0007669"/>
    <property type="project" value="InterPro"/>
</dbReference>
<dbReference type="InterPro" id="IPR009056">
    <property type="entry name" value="Cyt_c-like_dom"/>
</dbReference>
<evidence type="ECO:0000256" key="12">
    <source>
        <dbReference type="SAM" id="MobiDB-lite"/>
    </source>
</evidence>
<evidence type="ECO:0000313" key="15">
    <source>
        <dbReference type="Proteomes" id="UP000008311"/>
    </source>
</evidence>
<dbReference type="EMBL" id="EQ990663">
    <property type="protein sequence ID" value="EEF22775.1"/>
    <property type="molecule type" value="Genomic_DNA"/>
</dbReference>
<evidence type="ECO:0000256" key="11">
    <source>
        <dbReference type="PROSITE-ProRule" id="PRU00433"/>
    </source>
</evidence>
<evidence type="ECO:0000259" key="13">
    <source>
        <dbReference type="PROSITE" id="PS51007"/>
    </source>
</evidence>
<evidence type="ECO:0000256" key="2">
    <source>
        <dbReference type="ARBA" id="ARBA00004456"/>
    </source>
</evidence>
<evidence type="ECO:0000256" key="5">
    <source>
        <dbReference type="ARBA" id="ARBA00022723"/>
    </source>
</evidence>
<evidence type="ECO:0000256" key="6">
    <source>
        <dbReference type="ARBA" id="ARBA00022982"/>
    </source>
</evidence>
<dbReference type="Pfam" id="PF13442">
    <property type="entry name" value="Cytochrome_CBB3"/>
    <property type="match status" value="1"/>
</dbReference>
<comment type="subcellular location">
    <subcellularLocation>
        <location evidence="2">Plastid</location>
        <location evidence="2">Chloroplast thylakoid lumen</location>
    </subcellularLocation>
</comment>
<keyword evidence="7 11" id="KW-0408">Iron</keyword>
<dbReference type="InterPro" id="IPR036909">
    <property type="entry name" value="Cyt_c-like_dom_sf"/>
</dbReference>
<dbReference type="InParanoid" id="B9TMY8"/>
<feature type="compositionally biased region" description="Low complexity" evidence="12">
    <location>
        <begin position="1"/>
        <end position="10"/>
    </location>
</feature>
<keyword evidence="4 11" id="KW-0349">Heme</keyword>
<dbReference type="PANTHER" id="PTHR35008:SF9">
    <property type="entry name" value="CYTOCHROME C DOMAIN-CONTAINING PROTEIN"/>
    <property type="match status" value="1"/>
</dbReference>
<evidence type="ECO:0000256" key="9">
    <source>
        <dbReference type="ARBA" id="ARBA00031247"/>
    </source>
</evidence>